<dbReference type="EC" id="3.1.26.4" evidence="3"/>
<dbReference type="CDD" id="cd13934">
    <property type="entry name" value="RNase_H_Dikarya_like"/>
    <property type="match status" value="1"/>
</dbReference>
<proteinExistence type="inferred from homology"/>
<evidence type="ECO:0000313" key="9">
    <source>
        <dbReference type="EMBL" id="KAK8238449.1"/>
    </source>
</evidence>
<dbReference type="PANTHER" id="PTHR10642:SF26">
    <property type="entry name" value="RIBONUCLEASE H1"/>
    <property type="match status" value="1"/>
</dbReference>
<keyword evidence="10" id="KW-1185">Reference proteome</keyword>
<keyword evidence="5" id="KW-0479">Metal-binding</keyword>
<evidence type="ECO:0000256" key="2">
    <source>
        <dbReference type="ARBA" id="ARBA00005300"/>
    </source>
</evidence>
<name>A0ABR1YUJ1_9PEZI</name>
<evidence type="ECO:0000256" key="1">
    <source>
        <dbReference type="ARBA" id="ARBA00000077"/>
    </source>
</evidence>
<evidence type="ECO:0000256" key="7">
    <source>
        <dbReference type="ARBA" id="ARBA00022801"/>
    </source>
</evidence>
<comment type="caution">
    <text evidence="9">The sequence shown here is derived from an EMBL/GenBank/DDBJ whole genome shotgun (WGS) entry which is preliminary data.</text>
</comment>
<dbReference type="SUPFAM" id="SSF53098">
    <property type="entry name" value="Ribonuclease H-like"/>
    <property type="match status" value="1"/>
</dbReference>
<evidence type="ECO:0000313" key="10">
    <source>
        <dbReference type="Proteomes" id="UP001492380"/>
    </source>
</evidence>
<dbReference type="Gene3D" id="3.30.420.10">
    <property type="entry name" value="Ribonuclease H-like superfamily/Ribonuclease H"/>
    <property type="match status" value="1"/>
</dbReference>
<feature type="domain" description="RNase H type-1" evidence="8">
    <location>
        <begin position="43"/>
        <end position="209"/>
    </location>
</feature>
<dbReference type="EMBL" id="JBBWRZ010000004">
    <property type="protein sequence ID" value="KAK8238449.1"/>
    <property type="molecule type" value="Genomic_DNA"/>
</dbReference>
<keyword evidence="4" id="KW-0540">Nuclease</keyword>
<dbReference type="PANTHER" id="PTHR10642">
    <property type="entry name" value="RIBONUCLEASE H1"/>
    <property type="match status" value="1"/>
</dbReference>
<dbReference type="Pfam" id="PF00075">
    <property type="entry name" value="RNase_H"/>
    <property type="match status" value="1"/>
</dbReference>
<evidence type="ECO:0000256" key="4">
    <source>
        <dbReference type="ARBA" id="ARBA00022722"/>
    </source>
</evidence>
<sequence>MAPRYIYTTFSIPKQNTERLVEVPYPSARMYACPECGIFLSHASGSQVVLTDGACSNNGQSNAAAGCGVAMGEKQSQQLAMPFGGMDCAATKTNQRAELLAALAGIVEGAEVQSKQQGQFPGHSHPVDRLVVATDSQYVVQGMKEWLPVWKKNGLKTSSGTTPTNLDLFSRIEWQIEKIADDKKVSVDFCHIPREQNGLADSLAKSAAEMDKKMDRFFKSWICQAY</sequence>
<dbReference type="InterPro" id="IPR012337">
    <property type="entry name" value="RNaseH-like_sf"/>
</dbReference>
<gene>
    <name evidence="9" type="ORF">HDK90DRAFT_524540</name>
</gene>
<dbReference type="InterPro" id="IPR050092">
    <property type="entry name" value="RNase_H"/>
</dbReference>
<evidence type="ECO:0000256" key="5">
    <source>
        <dbReference type="ARBA" id="ARBA00022723"/>
    </source>
</evidence>
<reference evidence="9 10" key="1">
    <citation type="submission" date="2024-04" db="EMBL/GenBank/DDBJ databases">
        <title>Phyllosticta paracitricarpa is synonymous to the EU quarantine fungus P. citricarpa based on phylogenomic analyses.</title>
        <authorList>
            <consortium name="Lawrence Berkeley National Laboratory"/>
            <person name="Van Ingen-Buijs V.A."/>
            <person name="Van Westerhoven A.C."/>
            <person name="Haridas S."/>
            <person name="Skiadas P."/>
            <person name="Martin F."/>
            <person name="Groenewald J.Z."/>
            <person name="Crous P.W."/>
            <person name="Seidl M.F."/>
        </authorList>
    </citation>
    <scope>NUCLEOTIDE SEQUENCE [LARGE SCALE GENOMIC DNA]</scope>
    <source>
        <strain evidence="9 10">CBS 123374</strain>
    </source>
</reference>
<dbReference type="InterPro" id="IPR002156">
    <property type="entry name" value="RNaseH_domain"/>
</dbReference>
<comment type="similarity">
    <text evidence="2">Belongs to the RNase H family.</text>
</comment>
<dbReference type="PROSITE" id="PS50879">
    <property type="entry name" value="RNASE_H_1"/>
    <property type="match status" value="1"/>
</dbReference>
<keyword evidence="7" id="KW-0378">Hydrolase</keyword>
<accession>A0ABR1YUJ1</accession>
<evidence type="ECO:0000256" key="6">
    <source>
        <dbReference type="ARBA" id="ARBA00022759"/>
    </source>
</evidence>
<protein>
    <recommendedName>
        <fullName evidence="3">ribonuclease H</fullName>
        <ecNumber evidence="3">3.1.26.4</ecNumber>
    </recommendedName>
</protein>
<dbReference type="InterPro" id="IPR036397">
    <property type="entry name" value="RNaseH_sf"/>
</dbReference>
<comment type="catalytic activity">
    <reaction evidence="1">
        <text>Endonucleolytic cleavage to 5'-phosphomonoester.</text>
        <dbReference type="EC" id="3.1.26.4"/>
    </reaction>
</comment>
<keyword evidence="6" id="KW-0255">Endonuclease</keyword>
<dbReference type="Proteomes" id="UP001492380">
    <property type="component" value="Unassembled WGS sequence"/>
</dbReference>
<evidence type="ECO:0000256" key="3">
    <source>
        <dbReference type="ARBA" id="ARBA00012180"/>
    </source>
</evidence>
<organism evidence="9 10">
    <name type="scientific">Phyllosticta capitalensis</name>
    <dbReference type="NCBI Taxonomy" id="121624"/>
    <lineage>
        <taxon>Eukaryota</taxon>
        <taxon>Fungi</taxon>
        <taxon>Dikarya</taxon>
        <taxon>Ascomycota</taxon>
        <taxon>Pezizomycotina</taxon>
        <taxon>Dothideomycetes</taxon>
        <taxon>Dothideomycetes incertae sedis</taxon>
        <taxon>Botryosphaeriales</taxon>
        <taxon>Phyllostictaceae</taxon>
        <taxon>Phyllosticta</taxon>
    </lineage>
</organism>
<evidence type="ECO:0000259" key="8">
    <source>
        <dbReference type="PROSITE" id="PS50879"/>
    </source>
</evidence>